<dbReference type="SUPFAM" id="SSF53474">
    <property type="entry name" value="alpha/beta-Hydrolases"/>
    <property type="match status" value="1"/>
</dbReference>
<evidence type="ECO:0000313" key="2">
    <source>
        <dbReference type="Proteomes" id="UP001500002"/>
    </source>
</evidence>
<organism evidence="1 2">
    <name type="scientific">Agromyces neolithicus</name>
    <dbReference type="NCBI Taxonomy" id="269420"/>
    <lineage>
        <taxon>Bacteria</taxon>
        <taxon>Bacillati</taxon>
        <taxon>Actinomycetota</taxon>
        <taxon>Actinomycetes</taxon>
        <taxon>Micrococcales</taxon>
        <taxon>Microbacteriaceae</taxon>
        <taxon>Agromyces</taxon>
    </lineage>
</organism>
<sequence length="243" mass="25741">MATDSVGDLRMTRVDAARWWALDYLYAARRQLAALGQITHPKPPAAWSRGDADRPIVLLLAGVYEHWSFLRPIGDALCARGHRVRVVHGLGANLLGIGETADRAVRALERVQRPAAGWVVVAHSKGGLVGKRMLLTEAAAQIGLRGVVAVATPFGGSRLARFLLDPVLREFDPGSPTIVELADGTSVNSRIVSVFGTFDPHVPEGSALEGAMNVQVPVAGHFRILAAPETIDAVVDGVAGLSA</sequence>
<name>A0ABP4Y1I7_9MICO</name>
<protein>
    <recommendedName>
        <fullName evidence="3">Alpha/beta hydrolase</fullName>
    </recommendedName>
</protein>
<dbReference type="Gene3D" id="3.40.50.1820">
    <property type="entry name" value="alpha/beta hydrolase"/>
    <property type="match status" value="1"/>
</dbReference>
<keyword evidence="2" id="KW-1185">Reference proteome</keyword>
<dbReference type="EMBL" id="BAAANJ010000001">
    <property type="protein sequence ID" value="GAA1800871.1"/>
    <property type="molecule type" value="Genomic_DNA"/>
</dbReference>
<accession>A0ABP4Y1I7</accession>
<proteinExistence type="predicted"/>
<evidence type="ECO:0000313" key="1">
    <source>
        <dbReference type="EMBL" id="GAA1800871.1"/>
    </source>
</evidence>
<dbReference type="Proteomes" id="UP001500002">
    <property type="component" value="Unassembled WGS sequence"/>
</dbReference>
<dbReference type="InterPro" id="IPR029058">
    <property type="entry name" value="AB_hydrolase_fold"/>
</dbReference>
<gene>
    <name evidence="1" type="ORF">GCM10009749_06200</name>
</gene>
<dbReference type="RefSeq" id="WP_344293257.1">
    <property type="nucleotide sequence ID" value="NZ_BAAANJ010000001.1"/>
</dbReference>
<reference evidence="2" key="1">
    <citation type="journal article" date="2019" name="Int. J. Syst. Evol. Microbiol.">
        <title>The Global Catalogue of Microorganisms (GCM) 10K type strain sequencing project: providing services to taxonomists for standard genome sequencing and annotation.</title>
        <authorList>
            <consortium name="The Broad Institute Genomics Platform"/>
            <consortium name="The Broad Institute Genome Sequencing Center for Infectious Disease"/>
            <person name="Wu L."/>
            <person name="Ma J."/>
        </authorList>
    </citation>
    <scope>NUCLEOTIDE SEQUENCE [LARGE SCALE GENOMIC DNA]</scope>
    <source>
        <strain evidence="2">JCM 14322</strain>
    </source>
</reference>
<evidence type="ECO:0008006" key="3">
    <source>
        <dbReference type="Google" id="ProtNLM"/>
    </source>
</evidence>
<comment type="caution">
    <text evidence="1">The sequence shown here is derived from an EMBL/GenBank/DDBJ whole genome shotgun (WGS) entry which is preliminary data.</text>
</comment>